<dbReference type="GO" id="GO:0001708">
    <property type="term" value="P:cell fate specification"/>
    <property type="evidence" value="ECO:0007669"/>
    <property type="project" value="TreeGrafter"/>
</dbReference>
<accession>A0A9D3BBC7</accession>
<feature type="region of interest" description="Disordered" evidence="8">
    <location>
        <begin position="2176"/>
        <end position="2210"/>
    </location>
</feature>
<feature type="domain" description="BHLH" evidence="10">
    <location>
        <begin position="2313"/>
        <end position="2362"/>
    </location>
</feature>
<feature type="compositionally biased region" description="Basic and acidic residues" evidence="8">
    <location>
        <begin position="1173"/>
        <end position="1187"/>
    </location>
</feature>
<dbReference type="InterPro" id="IPR018186">
    <property type="entry name" value="TF_T-box_CS"/>
</dbReference>
<feature type="region of interest" description="Disordered" evidence="8">
    <location>
        <begin position="1630"/>
        <end position="1678"/>
    </location>
</feature>
<feature type="compositionally biased region" description="Basic and acidic residues" evidence="8">
    <location>
        <begin position="1632"/>
        <end position="1643"/>
    </location>
</feature>
<dbReference type="EMBL" id="JAAVVJ010000018">
    <property type="protein sequence ID" value="KAF7201128.1"/>
    <property type="molecule type" value="Genomic_DNA"/>
</dbReference>
<dbReference type="PANTHER" id="PTHR11267:SF32">
    <property type="entry name" value="MAX GENE-ASSOCIATED PROTEIN"/>
    <property type="match status" value="1"/>
</dbReference>
<feature type="compositionally biased region" description="Polar residues" evidence="8">
    <location>
        <begin position="1538"/>
        <end position="1550"/>
    </location>
</feature>
<evidence type="ECO:0000259" key="10">
    <source>
        <dbReference type="PROSITE" id="PS50888"/>
    </source>
</evidence>
<feature type="compositionally biased region" description="Polar residues" evidence="8">
    <location>
        <begin position="2667"/>
        <end position="2680"/>
    </location>
</feature>
<evidence type="ECO:0000313" key="11">
    <source>
        <dbReference type="EMBL" id="KAF7201128.1"/>
    </source>
</evidence>
<feature type="coiled-coil region" evidence="7">
    <location>
        <begin position="1811"/>
        <end position="1845"/>
    </location>
</feature>
<dbReference type="Proteomes" id="UP000822369">
    <property type="component" value="Chromosome 18"/>
</dbReference>
<dbReference type="InterPro" id="IPR046360">
    <property type="entry name" value="T-box_DNA-bd"/>
</dbReference>
<name>A0A9D3BBC7_NOTFU</name>
<feature type="region of interest" description="Disordered" evidence="8">
    <location>
        <begin position="751"/>
        <end position="795"/>
    </location>
</feature>
<dbReference type="SMART" id="SM00425">
    <property type="entry name" value="TBOX"/>
    <property type="match status" value="1"/>
</dbReference>
<feature type="compositionally biased region" description="Basic and acidic residues" evidence="8">
    <location>
        <begin position="408"/>
        <end position="419"/>
    </location>
</feature>
<proteinExistence type="predicted"/>
<organism evidence="11 12">
    <name type="scientific">Nothobranchius furzeri</name>
    <name type="common">Turquoise killifish</name>
    <dbReference type="NCBI Taxonomy" id="105023"/>
    <lineage>
        <taxon>Eukaryota</taxon>
        <taxon>Metazoa</taxon>
        <taxon>Chordata</taxon>
        <taxon>Craniata</taxon>
        <taxon>Vertebrata</taxon>
        <taxon>Euteleostomi</taxon>
        <taxon>Actinopterygii</taxon>
        <taxon>Neopterygii</taxon>
        <taxon>Teleostei</taxon>
        <taxon>Neoteleostei</taxon>
        <taxon>Acanthomorphata</taxon>
        <taxon>Ovalentaria</taxon>
        <taxon>Atherinomorphae</taxon>
        <taxon>Cyprinodontiformes</taxon>
        <taxon>Nothobranchiidae</taxon>
        <taxon>Nothobranchius</taxon>
    </lineage>
</organism>
<feature type="compositionally biased region" description="Polar residues" evidence="8">
    <location>
        <begin position="2401"/>
        <end position="2411"/>
    </location>
</feature>
<feature type="compositionally biased region" description="Basic and acidic residues" evidence="8">
    <location>
        <begin position="1850"/>
        <end position="1870"/>
    </location>
</feature>
<feature type="region of interest" description="Disordered" evidence="8">
    <location>
        <begin position="1158"/>
        <end position="1206"/>
    </location>
</feature>
<dbReference type="PANTHER" id="PTHR11267">
    <property type="entry name" value="T-BOX PROTEIN-RELATED"/>
    <property type="match status" value="1"/>
</dbReference>
<feature type="region of interest" description="Disordered" evidence="8">
    <location>
        <begin position="1496"/>
        <end position="1558"/>
    </location>
</feature>
<evidence type="ECO:0000256" key="3">
    <source>
        <dbReference type="ARBA" id="ARBA00023125"/>
    </source>
</evidence>
<dbReference type="Pfam" id="PF16059">
    <property type="entry name" value="MGA_dom"/>
    <property type="match status" value="1"/>
</dbReference>
<feature type="compositionally biased region" description="Low complexity" evidence="8">
    <location>
        <begin position="2681"/>
        <end position="2697"/>
    </location>
</feature>
<feature type="compositionally biased region" description="Polar residues" evidence="8">
    <location>
        <begin position="1644"/>
        <end position="1653"/>
    </location>
</feature>
<comment type="caution">
    <text evidence="11">The sequence shown here is derived from an EMBL/GenBank/DDBJ whole genome shotgun (WGS) entry which is preliminary data.</text>
</comment>
<dbReference type="GO" id="GO:0000981">
    <property type="term" value="F:DNA-binding transcription factor activity, RNA polymerase II-specific"/>
    <property type="evidence" value="ECO:0007669"/>
    <property type="project" value="TreeGrafter"/>
</dbReference>
<dbReference type="GO" id="GO:0005634">
    <property type="term" value="C:nucleus"/>
    <property type="evidence" value="ECO:0007669"/>
    <property type="project" value="UniProtKB-SubCell"/>
</dbReference>
<dbReference type="PROSITE" id="PS50252">
    <property type="entry name" value="TBOX_3"/>
    <property type="match status" value="1"/>
</dbReference>
<feature type="region of interest" description="Disordered" evidence="8">
    <location>
        <begin position="2533"/>
        <end position="2559"/>
    </location>
</feature>
<feature type="compositionally biased region" description="Acidic residues" evidence="8">
    <location>
        <begin position="2298"/>
        <end position="2309"/>
    </location>
</feature>
<dbReference type="GO" id="GO:0000785">
    <property type="term" value="C:chromatin"/>
    <property type="evidence" value="ECO:0007669"/>
    <property type="project" value="TreeGrafter"/>
</dbReference>
<feature type="region of interest" description="Disordered" evidence="8">
    <location>
        <begin position="2778"/>
        <end position="2816"/>
    </location>
</feature>
<feature type="region of interest" description="Disordered" evidence="8">
    <location>
        <begin position="1262"/>
        <end position="1287"/>
    </location>
</feature>
<feature type="domain" description="T-box" evidence="9">
    <location>
        <begin position="97"/>
        <end position="278"/>
    </location>
</feature>
<feature type="region of interest" description="Disordered" evidence="8">
    <location>
        <begin position="589"/>
        <end position="609"/>
    </location>
</feature>
<feature type="compositionally biased region" description="Polar residues" evidence="8">
    <location>
        <begin position="396"/>
        <end position="407"/>
    </location>
</feature>
<evidence type="ECO:0000256" key="5">
    <source>
        <dbReference type="ARBA" id="ARBA00023242"/>
    </source>
</evidence>
<feature type="compositionally biased region" description="Polar residues" evidence="8">
    <location>
        <begin position="1512"/>
        <end position="1521"/>
    </location>
</feature>
<dbReference type="Pfam" id="PF00010">
    <property type="entry name" value="HLH"/>
    <property type="match status" value="1"/>
</dbReference>
<feature type="region of interest" description="Disordered" evidence="8">
    <location>
        <begin position="507"/>
        <end position="528"/>
    </location>
</feature>
<dbReference type="CDD" id="cd20195">
    <property type="entry name" value="T-box_MGA-like"/>
    <property type="match status" value="1"/>
</dbReference>
<dbReference type="PROSITE" id="PS01264">
    <property type="entry name" value="TBOX_2"/>
    <property type="match status" value="1"/>
</dbReference>
<feature type="compositionally biased region" description="Low complexity" evidence="8">
    <location>
        <begin position="762"/>
        <end position="779"/>
    </location>
</feature>
<feature type="region of interest" description="Disordered" evidence="8">
    <location>
        <begin position="1016"/>
        <end position="1040"/>
    </location>
</feature>
<comment type="caution">
    <text evidence="6">Lacks conserved residue(s) required for the propagation of feature annotation.</text>
</comment>
<dbReference type="GO" id="GO:0000978">
    <property type="term" value="F:RNA polymerase II cis-regulatory region sequence-specific DNA binding"/>
    <property type="evidence" value="ECO:0007669"/>
    <property type="project" value="InterPro"/>
</dbReference>
<feature type="region of interest" description="Disordered" evidence="8">
    <location>
        <begin position="327"/>
        <end position="363"/>
    </location>
</feature>
<dbReference type="InterPro" id="IPR001699">
    <property type="entry name" value="TF_T-box"/>
</dbReference>
<dbReference type="PROSITE" id="PS50888">
    <property type="entry name" value="BHLH"/>
    <property type="match status" value="1"/>
</dbReference>
<evidence type="ECO:0000259" key="9">
    <source>
        <dbReference type="PROSITE" id="PS50252"/>
    </source>
</evidence>
<feature type="compositionally biased region" description="Low complexity" evidence="8">
    <location>
        <begin position="1965"/>
        <end position="1990"/>
    </location>
</feature>
<protein>
    <submittedName>
        <fullName evidence="11">MAX dimerization protein</fullName>
    </submittedName>
</protein>
<feature type="region of interest" description="Disordered" evidence="8">
    <location>
        <begin position="1396"/>
        <end position="1424"/>
    </location>
</feature>
<feature type="compositionally biased region" description="Basic residues" evidence="8">
    <location>
        <begin position="1407"/>
        <end position="1424"/>
    </location>
</feature>
<feature type="region of interest" description="Disordered" evidence="8">
    <location>
        <begin position="1850"/>
        <end position="1876"/>
    </location>
</feature>
<feature type="region of interest" description="Disordered" evidence="8">
    <location>
        <begin position="2667"/>
        <end position="2697"/>
    </location>
</feature>
<dbReference type="InterPro" id="IPR036960">
    <property type="entry name" value="T-box_sf"/>
</dbReference>
<feature type="compositionally biased region" description="Polar residues" evidence="8">
    <location>
        <begin position="2419"/>
        <end position="2429"/>
    </location>
</feature>
<dbReference type="GO" id="GO:0045893">
    <property type="term" value="P:positive regulation of DNA-templated transcription"/>
    <property type="evidence" value="ECO:0007669"/>
    <property type="project" value="InterPro"/>
</dbReference>
<dbReference type="InterPro" id="IPR036638">
    <property type="entry name" value="HLH_DNA-bd_sf"/>
</dbReference>
<dbReference type="SUPFAM" id="SSF49417">
    <property type="entry name" value="p53-like transcription factors"/>
    <property type="match status" value="1"/>
</dbReference>
<comment type="subcellular location">
    <subcellularLocation>
        <location evidence="1 6">Nucleus</location>
    </subcellularLocation>
</comment>
<dbReference type="InterPro" id="IPR032060">
    <property type="entry name" value="MGA_dom"/>
</dbReference>
<dbReference type="GO" id="GO:0046983">
    <property type="term" value="F:protein dimerization activity"/>
    <property type="evidence" value="ECO:0007669"/>
    <property type="project" value="InterPro"/>
</dbReference>
<dbReference type="InterPro" id="IPR011598">
    <property type="entry name" value="bHLH_dom"/>
</dbReference>
<sequence length="2816" mass="308896">MASTRTHQSMGFLKEGGTAANHLPARHVPLKPEKIHKGGSVQSSREFCDEMDFSGRCATTKTKEAIMKMSEKHSNSLNAQSENMPPDSICKGVKVTLDNNSMWNEYFRCRTEMILTKQGCRMFPYCRFRISGLQPHRKYSLIMDIQPLDNNQYIWTGEGWQTSRKAECHIKSKPFIHPESPATGQHWMQSPVSFYKLKLTNNLSYQEENIILHPLHRYLPRLHLVEMDKATDIIRLNDPNVLTFSFRQTEFITVTTYQNPQFAQLKVNYNPFAKGLKEGGLNSWGLKLKANIGKDVNKDGSDSVSEQHPVKKSLKILLENHKPKCSKEGVSRFSIDHQKNSTKNNDPCSAAVPKETPSNSHPAQKLISELIREAHVSLRRCPVEQLDSDQSSSLSAPQSNTKATSSTEGKKLGVGERDSTSPSTPRKQSPTGERHRKLKDGKHHLNMEPNCCSAAPSEVGQVSSEYSDHQHVSAAASDTVKQQKRPARLPLPALALFLKQHSTKYKKTNGKMTSPTQAPPTESPPKSKDAIAAPHLEAIVRNTTECSSAHPDQIDLDGTEQAGEAAEQSSSQLSHNSIMASYSVDTKTDDPLAFAPEGLGSELKVPDDKPVTTNFHDSFSPPSLSTCSTSFPVSHSLPHTVLSAPNSPKTAVESSDPLKSEPLLFYSECSFDFGPLSLASSPEPLPSLPACLGLDTESSSAAAATNESVKDPEHSKSTSVLKWHTVLPPPETNVQSLFTFHSPHQVSPLMSVTPPLFPRHLQPPSLNSTPTSPNGSTQSFQETEPPLPFPGELSPLTLQLSLSPTFSSLDENGLSPTPSLSDLVHLFTTDVDIGMGVEFANTEPTSAPCPSPTVAEIQEASSQMLQVPVGKPCTKKKASKSTKLARLDMDQSLDDYRSKQPNLDEVEEQLFISFTSKEALRIHIADSCGDLNSQPRILPEEKQTDEKPKLSNDADCVKETIAAFQKNLLKDLDLMKYRQVIHPVLQEVGLKMTLLDPALSIDLQYLGVCLPIPPPGTDVEPQTRTLPPSQGGSSTFLSRTGKTTDVTQIKGWREKFTSSMTLPISESGPEAPTGPQLSGSTPQLGVPSSEPQKKNLSAFCSDMLDEYLENEGKLIDERAASFSQPPVETPVYKLPKISSSYVRTLDHIQTNKTTVSPASDLISGFIPPSKRPRLSETKIDRRTEKKLRGPKRNKSKPALSESSPCVLQQPVVLTPGGLSQPIKSVKQPPVARRRKLKHITSSHILSHSGSIAVVSDMHRDLAPVESDSELEQTSGPSVNAGKRESQPTVTRALLRQKELENGVVWEGCDPTSITKERAAIALTSLFTQTGFVSEDPTAPVQLPQKRALPCQNDFCRLGCVCSSLSYNPRISHCGRPPCMFGCSCLKQKVVLLKNLDSSDSSTPSHHDKAKKRKKKKKKKKKRRMKMAYVLKEADSVTQSVKRVRTLWRRNVEDTDPEPTYNPIIALPSSSPAVKSKCRSLHSSCARVQCFRGKTLKQKEASNDARLTRQKTLKQQELTSKGTETKTSDSPSSTKKAQQDQGSLVKSTQNPPAERTPKPARRLFIMADCKWDCNEDRSLVLKKLCRLMAREQLDKWFWFKKYLISPINKTLVKTGFRPYIQYTVQVSAPSLKKKQDAVPEKEATKGNQKNVKSSTLHEQDYPSKPTPGDERSPKDCRKKVQKPEYIEDWQIEVTEDTQPVEDWQKEVTEETQVIEDWQKEVTEETQPVQDWQKEATVETQPLQDWQKEATVEIQPLQDWQKEVTEATQVIKDWQKEVTVETQPLQDWQKEVTVETQPLQDWQKEVTVETQPVEDWEKEVLEEEQLVEDWQKEVIEETDVLEDWQKEVKKSEMKEESQCHSKYKDERQERSAKMKSNKKKIEGIALPSLKKVSPAGYLPANRKHPGGTDHLIQVNGKLYPLANIHVDGMGASHPANHLVTFLTGHVGSQSQSYVSSKAPNSGPAPITALSASSDPAASTPTITTTSTPPSVTQHTFTTSPTALQAKNLVFQTSALSVGAGPAKDAPVMLVRVAPSQIPQEVPARLLSSQQMVLQPVQTAPSAQYYRQADGKLVQLIAINQLRPIKSKFVVEGGTSSSSALSTLCLKTPAVTTTRKSPTGTTGTLSSSSSSSVPYSSCPYSFYSPSSLSSIPSSNTSSSTSLPSTFVSVAKQGSCTFKLQTSSSSKDSPQVTVPLAQMGKVPDRRPPPQDLTKEVKLPGHAVVQHTPASPQTQPPAESPIPEELPAPTLSPSPERPNQNEDLAVNLVDLDIICVDDDTEGFVTIPRPVEVVNLVSSSETENSSDTETEEEEKSPDCNRHHHNMMEKMRRWQLRSHFSDLQKEVGQSPKMSKVFTLTKAVSLIQKLRRTERTLKRKKGYLKKRRDTFLSILASSEEQTGPVLENSDPSHCTNIISSDEEKSTNAEPTQTSFTEVPQEIQVLQRDGSPTQLSPKRHVQMEPSGLENMQLSLTKPELEDRPAASESAEGGACADSPVASPDQVCVTLAPPSQAMGLSNSGEEKTPVIKRHRTIPIILSRAKKASQQVPLNRKDPEGDSQAPAEVPSLPAKALPEKPVLHLSPVAAETMYLRAAPPPPPPPPPGANTPCLTRLEIPDTSLVHQSKSGHHRKTALLSITDVTGSTHPPNPFCPGSALHQTQPTVQLTQNLILRPASSQAPGSGPQQDPNSRTNSSSLSSNGSNQQSDVLMVPAPVELSAQTFSVLGKVTELRHAPQSQAANIKSVSDTSNWGVKSGPAVECTNGGVLAPPPLLHMKAGQAKVVDLPSSEGTAVEGGESGVGNGGVTWRPMPRLVPLGLRGNSPS</sequence>
<feature type="region of interest" description="Disordered" evidence="8">
    <location>
        <begin position="545"/>
        <end position="576"/>
    </location>
</feature>
<feature type="region of interest" description="Disordered" evidence="8">
    <location>
        <begin position="2108"/>
        <end position="2133"/>
    </location>
</feature>
<evidence type="ECO:0000256" key="4">
    <source>
        <dbReference type="ARBA" id="ARBA00023163"/>
    </source>
</evidence>
<evidence type="ECO:0000256" key="7">
    <source>
        <dbReference type="SAM" id="Coils"/>
    </source>
</evidence>
<feature type="region of interest" description="Disordered" evidence="8">
    <location>
        <begin position="1061"/>
        <end position="1093"/>
    </location>
</feature>
<evidence type="ECO:0000256" key="8">
    <source>
        <dbReference type="SAM" id="MobiDB-lite"/>
    </source>
</evidence>
<feature type="compositionally biased region" description="Polar residues" evidence="8">
    <location>
        <begin position="567"/>
        <end position="576"/>
    </location>
</feature>
<feature type="compositionally biased region" description="Pro residues" evidence="8">
    <location>
        <begin position="2229"/>
        <end position="2251"/>
    </location>
</feature>
<feature type="compositionally biased region" description="Polar residues" evidence="8">
    <location>
        <begin position="1020"/>
        <end position="1040"/>
    </location>
</feature>
<feature type="region of interest" description="Disordered" evidence="8">
    <location>
        <begin position="2222"/>
        <end position="2256"/>
    </location>
</feature>
<feature type="region of interest" description="Disordered" evidence="8">
    <location>
        <begin position="2392"/>
        <end position="2491"/>
    </location>
</feature>
<keyword evidence="3 6" id="KW-0238">DNA-binding</keyword>
<feature type="compositionally biased region" description="Basic and acidic residues" evidence="8">
    <location>
        <begin position="2198"/>
        <end position="2210"/>
    </location>
</feature>
<feature type="compositionally biased region" description="Basic and acidic residues" evidence="8">
    <location>
        <begin position="327"/>
        <end position="339"/>
    </location>
</feature>
<evidence type="ECO:0000256" key="1">
    <source>
        <dbReference type="ARBA" id="ARBA00004123"/>
    </source>
</evidence>
<gene>
    <name evidence="11" type="primary">mga</name>
    <name evidence="11" type="ORF">G4P62_015099</name>
</gene>
<feature type="compositionally biased region" description="Basic and acidic residues" evidence="8">
    <location>
        <begin position="1496"/>
        <end position="1506"/>
    </location>
</feature>
<feature type="region of interest" description="Disordered" evidence="8">
    <location>
        <begin position="2290"/>
        <end position="2316"/>
    </location>
</feature>
<evidence type="ECO:0000256" key="6">
    <source>
        <dbReference type="PROSITE-ProRule" id="PRU00201"/>
    </source>
</evidence>
<keyword evidence="4" id="KW-0804">Transcription</keyword>
<feature type="compositionally biased region" description="Polar residues" evidence="8">
    <location>
        <begin position="420"/>
        <end position="431"/>
    </location>
</feature>
<dbReference type="Pfam" id="PF00907">
    <property type="entry name" value="T-box"/>
    <property type="match status" value="1"/>
</dbReference>
<dbReference type="Gene3D" id="2.60.40.820">
    <property type="entry name" value="Transcription factor, T-box"/>
    <property type="match status" value="1"/>
</dbReference>
<keyword evidence="2" id="KW-0805">Transcription regulation</keyword>
<keyword evidence="7" id="KW-0175">Coiled coil</keyword>
<dbReference type="PRINTS" id="PR00937">
    <property type="entry name" value="TBOX"/>
</dbReference>
<dbReference type="InterPro" id="IPR008967">
    <property type="entry name" value="p53-like_TF_DNA-bd_sf"/>
</dbReference>
<feature type="region of interest" description="Disordered" evidence="8">
    <location>
        <begin position="384"/>
        <end position="437"/>
    </location>
</feature>
<dbReference type="Gene3D" id="4.10.280.10">
    <property type="entry name" value="Helix-loop-helix DNA-binding domain"/>
    <property type="match status" value="1"/>
</dbReference>
<feature type="compositionally biased region" description="Polar residues" evidence="8">
    <location>
        <begin position="2176"/>
        <end position="2188"/>
    </location>
</feature>
<feature type="region of interest" description="Disordered" evidence="8">
    <location>
        <begin position="1949"/>
        <end position="1993"/>
    </location>
</feature>
<evidence type="ECO:0000313" key="12">
    <source>
        <dbReference type="Proteomes" id="UP000822369"/>
    </source>
</evidence>
<evidence type="ECO:0000256" key="2">
    <source>
        <dbReference type="ARBA" id="ARBA00023015"/>
    </source>
</evidence>
<dbReference type="SMART" id="SM00353">
    <property type="entry name" value="HLH"/>
    <property type="match status" value="1"/>
</dbReference>
<keyword evidence="5 6" id="KW-0539">Nucleus</keyword>
<reference evidence="11" key="1">
    <citation type="submission" date="2020-03" db="EMBL/GenBank/DDBJ databases">
        <title>Intra-Species Differences in Population Size shape Life History and Genome Evolution.</title>
        <authorList>
            <person name="Willemsen D."/>
            <person name="Cui R."/>
            <person name="Valenzano D.R."/>
        </authorList>
    </citation>
    <scope>NUCLEOTIDE SEQUENCE</scope>
    <source>
        <strain evidence="11">GRZ</strain>
        <tissue evidence="11">Whole</tissue>
    </source>
</reference>
<feature type="compositionally biased region" description="Basic and acidic residues" evidence="8">
    <location>
        <begin position="1654"/>
        <end position="1674"/>
    </location>
</feature>
<dbReference type="SUPFAM" id="SSF47459">
    <property type="entry name" value="HLH, helix-loop-helix DNA-binding domain"/>
    <property type="match status" value="1"/>
</dbReference>